<feature type="transmembrane region" description="Helical" evidence="1">
    <location>
        <begin position="188"/>
        <end position="213"/>
    </location>
</feature>
<organism evidence="2 3">
    <name type="scientific">Pyxidicoccus parkwayensis</name>
    <dbReference type="NCBI Taxonomy" id="2813578"/>
    <lineage>
        <taxon>Bacteria</taxon>
        <taxon>Pseudomonadati</taxon>
        <taxon>Myxococcota</taxon>
        <taxon>Myxococcia</taxon>
        <taxon>Myxococcales</taxon>
        <taxon>Cystobacterineae</taxon>
        <taxon>Myxococcaceae</taxon>
        <taxon>Pyxidicoccus</taxon>
    </lineage>
</organism>
<dbReference type="EMBL" id="CP071090">
    <property type="protein sequence ID" value="QSQ24568.1"/>
    <property type="molecule type" value="Genomic_DNA"/>
</dbReference>
<name>A0ABX7P154_9BACT</name>
<gene>
    <name evidence="2" type="ORF">JY651_06350</name>
</gene>
<evidence type="ECO:0000313" key="3">
    <source>
        <dbReference type="Proteomes" id="UP000662747"/>
    </source>
</evidence>
<feature type="transmembrane region" description="Helical" evidence="1">
    <location>
        <begin position="90"/>
        <end position="112"/>
    </location>
</feature>
<evidence type="ECO:0000256" key="1">
    <source>
        <dbReference type="SAM" id="Phobius"/>
    </source>
</evidence>
<dbReference type="Proteomes" id="UP000662747">
    <property type="component" value="Chromosome"/>
</dbReference>
<sequence length="217" mass="23873">MDRLAPFLWLWMLFFAINMLWALAQAAVASTFGARPVLVDVGFGPALLTQRIGGIVWCFRPIALASSVGFTEAVTSPDVPPKNRLQQLSLPMHAAVILVPWMLQVAIAMACLGATEGLHQFLHGFTLPFELSALPGRIERFIGLLRNGDMLRAWGLISAKIAAINLLPLPFLAGGQFLLLPWRERFPVWAGLLNVASTLVAMPWACYVAYLVFKTIF</sequence>
<accession>A0ABX7P154</accession>
<reference evidence="2 3" key="1">
    <citation type="submission" date="2021-02" db="EMBL/GenBank/DDBJ databases">
        <title>De Novo genome assembly of isolated myxobacteria.</title>
        <authorList>
            <person name="Stevens D.C."/>
        </authorList>
    </citation>
    <scope>NUCLEOTIDE SEQUENCE [LARGE SCALE GENOMIC DNA]</scope>
    <source>
        <strain evidence="3">SCPEA02</strain>
    </source>
</reference>
<dbReference type="RefSeq" id="WP_206726130.1">
    <property type="nucleotide sequence ID" value="NZ_CP071090.1"/>
</dbReference>
<feature type="transmembrane region" description="Helical" evidence="1">
    <location>
        <begin position="161"/>
        <end position="182"/>
    </location>
</feature>
<keyword evidence="3" id="KW-1185">Reference proteome</keyword>
<protein>
    <recommendedName>
        <fullName evidence="4">Peptidase M50</fullName>
    </recommendedName>
</protein>
<keyword evidence="1" id="KW-1133">Transmembrane helix</keyword>
<evidence type="ECO:0008006" key="4">
    <source>
        <dbReference type="Google" id="ProtNLM"/>
    </source>
</evidence>
<keyword evidence="1" id="KW-0472">Membrane</keyword>
<keyword evidence="1" id="KW-0812">Transmembrane</keyword>
<evidence type="ECO:0000313" key="2">
    <source>
        <dbReference type="EMBL" id="QSQ24568.1"/>
    </source>
</evidence>
<proteinExistence type="predicted"/>